<dbReference type="AlphaFoldDB" id="A0A0B7NE02"/>
<feature type="chain" id="PRO_5002121329" description="Rhamnogalacturonan lyase domain-containing protein" evidence="1">
    <location>
        <begin position="19"/>
        <end position="140"/>
    </location>
</feature>
<evidence type="ECO:0000313" key="3">
    <source>
        <dbReference type="Proteomes" id="UP000054107"/>
    </source>
</evidence>
<proteinExistence type="predicted"/>
<keyword evidence="3" id="KW-1185">Reference proteome</keyword>
<dbReference type="Proteomes" id="UP000054107">
    <property type="component" value="Unassembled WGS sequence"/>
</dbReference>
<gene>
    <name evidence="2" type="primary">PARPA_07906.1 scaffold 31073</name>
</gene>
<dbReference type="OrthoDB" id="10321488at2759"/>
<evidence type="ECO:0008006" key="4">
    <source>
        <dbReference type="Google" id="ProtNLM"/>
    </source>
</evidence>
<dbReference type="EMBL" id="LN730558">
    <property type="protein sequence ID" value="CEP13772.1"/>
    <property type="molecule type" value="Genomic_DNA"/>
</dbReference>
<evidence type="ECO:0000313" key="2">
    <source>
        <dbReference type="EMBL" id="CEP13772.1"/>
    </source>
</evidence>
<keyword evidence="1" id="KW-0732">Signal</keyword>
<feature type="signal peptide" evidence="1">
    <location>
        <begin position="1"/>
        <end position="18"/>
    </location>
</feature>
<evidence type="ECO:0000256" key="1">
    <source>
        <dbReference type="SAM" id="SignalP"/>
    </source>
</evidence>
<organism evidence="2 3">
    <name type="scientific">Parasitella parasitica</name>
    <dbReference type="NCBI Taxonomy" id="35722"/>
    <lineage>
        <taxon>Eukaryota</taxon>
        <taxon>Fungi</taxon>
        <taxon>Fungi incertae sedis</taxon>
        <taxon>Mucoromycota</taxon>
        <taxon>Mucoromycotina</taxon>
        <taxon>Mucoromycetes</taxon>
        <taxon>Mucorales</taxon>
        <taxon>Mucorineae</taxon>
        <taxon>Mucoraceae</taxon>
        <taxon>Parasitella</taxon>
    </lineage>
</organism>
<sequence length="140" mass="15374">MLKSILLCVIAAIIMVFADSINIESPTSDKYFGPGSVIGFKYRVQKGGNGLMKQASAELVNAETNERVPSFPSMKWSMEKSDVISRKWKVPNKVKAGAYKLVITGEGIYNDVSQSGPKAKEMTFAPAEVIFHINSVRKTN</sequence>
<name>A0A0B7NE02_9FUNG</name>
<accession>A0A0B7NE02</accession>
<reference evidence="2 3" key="1">
    <citation type="submission" date="2014-09" db="EMBL/GenBank/DDBJ databases">
        <authorList>
            <person name="Ellenberger Sabrina"/>
        </authorList>
    </citation>
    <scope>NUCLEOTIDE SEQUENCE [LARGE SCALE GENOMIC DNA]</scope>
    <source>
        <strain evidence="2 3">CBS 412.66</strain>
    </source>
</reference>
<protein>
    <recommendedName>
        <fullName evidence="4">Rhamnogalacturonan lyase domain-containing protein</fullName>
    </recommendedName>
</protein>